<evidence type="ECO:0008006" key="3">
    <source>
        <dbReference type="Google" id="ProtNLM"/>
    </source>
</evidence>
<dbReference type="AlphaFoldDB" id="X1J173"/>
<name>X1J173_9ZZZZ</name>
<keyword evidence="1" id="KW-0472">Membrane</keyword>
<protein>
    <recommendedName>
        <fullName evidence="3">Major facilitator superfamily (MFS) profile domain-containing protein</fullName>
    </recommendedName>
</protein>
<dbReference type="PROSITE" id="PS51257">
    <property type="entry name" value="PROKAR_LIPOPROTEIN"/>
    <property type="match status" value="1"/>
</dbReference>
<sequence length="56" mass="5895">MGQKVGTLYSVNNLGAAFGCFLTGFFLVRLIGLTNSIYLAAAINISIAISSLILSR</sequence>
<feature type="transmembrane region" description="Helical" evidence="1">
    <location>
        <begin position="37"/>
        <end position="55"/>
    </location>
</feature>
<evidence type="ECO:0000256" key="1">
    <source>
        <dbReference type="SAM" id="Phobius"/>
    </source>
</evidence>
<feature type="non-terminal residue" evidence="2">
    <location>
        <position position="56"/>
    </location>
</feature>
<reference evidence="2" key="1">
    <citation type="journal article" date="2014" name="Front. Microbiol.">
        <title>High frequency of phylogenetically diverse reductive dehalogenase-homologous genes in deep subseafloor sedimentary metagenomes.</title>
        <authorList>
            <person name="Kawai M."/>
            <person name="Futagami T."/>
            <person name="Toyoda A."/>
            <person name="Takaki Y."/>
            <person name="Nishi S."/>
            <person name="Hori S."/>
            <person name="Arai W."/>
            <person name="Tsubouchi T."/>
            <person name="Morono Y."/>
            <person name="Uchiyama I."/>
            <person name="Ito T."/>
            <person name="Fujiyama A."/>
            <person name="Inagaki F."/>
            <person name="Takami H."/>
        </authorList>
    </citation>
    <scope>NUCLEOTIDE SEQUENCE</scope>
    <source>
        <strain evidence="2">Expedition CK06-06</strain>
    </source>
</reference>
<dbReference type="EMBL" id="BARU01027250">
    <property type="protein sequence ID" value="GAH72099.1"/>
    <property type="molecule type" value="Genomic_DNA"/>
</dbReference>
<feature type="transmembrane region" description="Helical" evidence="1">
    <location>
        <begin position="12"/>
        <end position="31"/>
    </location>
</feature>
<accession>X1J173</accession>
<gene>
    <name evidence="2" type="ORF">S03H2_43647</name>
</gene>
<evidence type="ECO:0000313" key="2">
    <source>
        <dbReference type="EMBL" id="GAH72099.1"/>
    </source>
</evidence>
<comment type="caution">
    <text evidence="2">The sequence shown here is derived from an EMBL/GenBank/DDBJ whole genome shotgun (WGS) entry which is preliminary data.</text>
</comment>
<organism evidence="2">
    <name type="scientific">marine sediment metagenome</name>
    <dbReference type="NCBI Taxonomy" id="412755"/>
    <lineage>
        <taxon>unclassified sequences</taxon>
        <taxon>metagenomes</taxon>
        <taxon>ecological metagenomes</taxon>
    </lineage>
</organism>
<keyword evidence="1" id="KW-0812">Transmembrane</keyword>
<keyword evidence="1" id="KW-1133">Transmembrane helix</keyword>
<proteinExistence type="predicted"/>